<keyword evidence="3" id="KW-1185">Reference proteome</keyword>
<accession>A0AA96V600</accession>
<dbReference type="Proteomes" id="UP001304970">
    <property type="component" value="Chromosome"/>
</dbReference>
<gene>
    <name evidence="2" type="ORF">MsAm2_02770</name>
</gene>
<evidence type="ECO:0000313" key="2">
    <source>
        <dbReference type="EMBL" id="WNY26515.1"/>
    </source>
</evidence>
<feature type="transmembrane region" description="Helical" evidence="1">
    <location>
        <begin position="21"/>
        <end position="43"/>
    </location>
</feature>
<dbReference type="RefSeq" id="WP_338098042.1">
    <property type="nucleotide sequence ID" value="NZ_CP131061.1"/>
</dbReference>
<keyword evidence="1" id="KW-1133">Transmembrane helix</keyword>
<dbReference type="GeneID" id="89227677"/>
<proteinExistence type="predicted"/>
<evidence type="ECO:0000313" key="3">
    <source>
        <dbReference type="Proteomes" id="UP001304970"/>
    </source>
</evidence>
<name>A0AA96V600_9EURY</name>
<dbReference type="EMBL" id="CP131061">
    <property type="protein sequence ID" value="WNY26515.1"/>
    <property type="molecule type" value="Genomic_DNA"/>
</dbReference>
<keyword evidence="1" id="KW-0812">Transmembrane</keyword>
<organism evidence="2 3">
    <name type="scientific">Methanolapillus ohkumae</name>
    <dbReference type="NCBI Taxonomy" id="3028298"/>
    <lineage>
        <taxon>Archaea</taxon>
        <taxon>Methanobacteriati</taxon>
        <taxon>Methanobacteriota</taxon>
        <taxon>Stenosarchaea group</taxon>
        <taxon>Methanomicrobia</taxon>
        <taxon>Methanosarcinales</taxon>
        <taxon>Methanosarcinaceae</taxon>
        <taxon>Methanolapillus</taxon>
    </lineage>
</organism>
<dbReference type="AlphaFoldDB" id="A0AA96V600"/>
<keyword evidence="1" id="KW-0472">Membrane</keyword>
<feature type="transmembrane region" description="Helical" evidence="1">
    <location>
        <begin position="63"/>
        <end position="82"/>
    </location>
</feature>
<evidence type="ECO:0000256" key="1">
    <source>
        <dbReference type="SAM" id="Phobius"/>
    </source>
</evidence>
<protein>
    <submittedName>
        <fullName evidence="2">Uncharacterized protein</fullName>
    </submittedName>
</protein>
<sequence length="90" mass="9829">MSTKSTTQVSSEKAKKDGVAMQVFDIIFVFALAFACVVIPVYLKGATIVGDGGSGALEIIWNPVGYFSTLIVILIFFLVILFHSVKNYDY</sequence>
<reference evidence="2 3" key="1">
    <citation type="submission" date="2023-07" db="EMBL/GenBank/DDBJ databases">
        <title>Closed genome sequence of Methanosarcinaceae archaeon Am2.</title>
        <authorList>
            <person name="Poehlein A."/>
            <person name="Protasov E."/>
            <person name="Platt K."/>
            <person name="Reeh H."/>
            <person name="Daniel R."/>
            <person name="Brune A."/>
        </authorList>
    </citation>
    <scope>NUCLEOTIDE SEQUENCE [LARGE SCALE GENOMIC DNA]</scope>
    <source>
        <strain evidence="2 3">Am2</strain>
    </source>
</reference>